<organism evidence="8 9">
    <name type="scientific">Hathewaya limosa</name>
    <name type="common">Clostridium limosum</name>
    <dbReference type="NCBI Taxonomy" id="1536"/>
    <lineage>
        <taxon>Bacteria</taxon>
        <taxon>Bacillati</taxon>
        <taxon>Bacillota</taxon>
        <taxon>Clostridia</taxon>
        <taxon>Eubacteriales</taxon>
        <taxon>Clostridiaceae</taxon>
        <taxon>Hathewaya</taxon>
    </lineage>
</organism>
<evidence type="ECO:0000256" key="4">
    <source>
        <dbReference type="SAM" id="Coils"/>
    </source>
</evidence>
<dbReference type="SMART" id="SM00304">
    <property type="entry name" value="HAMP"/>
    <property type="match status" value="1"/>
</dbReference>
<evidence type="ECO:0000256" key="5">
    <source>
        <dbReference type="SAM" id="Phobius"/>
    </source>
</evidence>
<keyword evidence="5" id="KW-0812">Transmembrane</keyword>
<evidence type="ECO:0000313" key="8">
    <source>
        <dbReference type="EMBL" id="MDQ0479586.1"/>
    </source>
</evidence>
<keyword evidence="9" id="KW-1185">Reference proteome</keyword>
<evidence type="ECO:0000256" key="2">
    <source>
        <dbReference type="ARBA" id="ARBA00029447"/>
    </source>
</evidence>
<dbReference type="PANTHER" id="PTHR43531">
    <property type="entry name" value="PROTEIN ICFG"/>
    <property type="match status" value="1"/>
</dbReference>
<feature type="coiled-coil region" evidence="4">
    <location>
        <begin position="88"/>
        <end position="115"/>
    </location>
</feature>
<dbReference type="EMBL" id="JAUSWN010000009">
    <property type="protein sequence ID" value="MDQ0479586.1"/>
    <property type="molecule type" value="Genomic_DNA"/>
</dbReference>
<evidence type="ECO:0000259" key="7">
    <source>
        <dbReference type="PROSITE" id="PS50885"/>
    </source>
</evidence>
<dbReference type="SUPFAM" id="SSF58104">
    <property type="entry name" value="Methyl-accepting chemotaxis protein (MCP) signaling domain"/>
    <property type="match status" value="1"/>
</dbReference>
<dbReference type="Gene3D" id="1.10.8.500">
    <property type="entry name" value="HAMP domain in histidine kinase"/>
    <property type="match status" value="1"/>
</dbReference>
<dbReference type="Pfam" id="PF12729">
    <property type="entry name" value="4HB_MCP_1"/>
    <property type="match status" value="1"/>
</dbReference>
<dbReference type="PROSITE" id="PS50111">
    <property type="entry name" value="CHEMOTAXIS_TRANSDUC_2"/>
    <property type="match status" value="1"/>
</dbReference>
<proteinExistence type="inferred from homology"/>
<keyword evidence="4" id="KW-0175">Coiled coil</keyword>
<accession>A0ABU0JR64</accession>
<dbReference type="InterPro" id="IPR051310">
    <property type="entry name" value="MCP_chemotaxis"/>
</dbReference>
<comment type="caution">
    <text evidence="8">The sequence shown here is derived from an EMBL/GenBank/DDBJ whole genome shotgun (WGS) entry which is preliminary data.</text>
</comment>
<comment type="similarity">
    <text evidence="2">Belongs to the methyl-accepting chemotaxis (MCP) protein family.</text>
</comment>
<feature type="transmembrane region" description="Helical" evidence="5">
    <location>
        <begin position="15"/>
        <end position="33"/>
    </location>
</feature>
<dbReference type="RefSeq" id="WP_307355590.1">
    <property type="nucleotide sequence ID" value="NZ_BAAACJ010000033.1"/>
</dbReference>
<dbReference type="InterPro" id="IPR004090">
    <property type="entry name" value="Chemotax_Me-accpt_rcpt"/>
</dbReference>
<dbReference type="PROSITE" id="PS50885">
    <property type="entry name" value="HAMP"/>
    <property type="match status" value="1"/>
</dbReference>
<evidence type="ECO:0000259" key="6">
    <source>
        <dbReference type="PROSITE" id="PS50111"/>
    </source>
</evidence>
<dbReference type="PRINTS" id="PR00260">
    <property type="entry name" value="CHEMTRNSDUCR"/>
</dbReference>
<dbReference type="InterPro" id="IPR003660">
    <property type="entry name" value="HAMP_dom"/>
</dbReference>
<evidence type="ECO:0000256" key="1">
    <source>
        <dbReference type="ARBA" id="ARBA00022500"/>
    </source>
</evidence>
<keyword evidence="3" id="KW-0807">Transducer</keyword>
<name>A0ABU0JR64_HATLI</name>
<dbReference type="Pfam" id="PF00672">
    <property type="entry name" value="HAMP"/>
    <property type="match status" value="1"/>
</dbReference>
<feature type="transmembrane region" description="Helical" evidence="5">
    <location>
        <begin position="193"/>
        <end position="212"/>
    </location>
</feature>
<dbReference type="Pfam" id="PF00015">
    <property type="entry name" value="MCPsignal"/>
    <property type="match status" value="1"/>
</dbReference>
<evidence type="ECO:0000313" key="9">
    <source>
        <dbReference type="Proteomes" id="UP001224418"/>
    </source>
</evidence>
<keyword evidence="1" id="KW-0145">Chemotaxis</keyword>
<gene>
    <name evidence="8" type="ORF">QOZ93_001327</name>
</gene>
<feature type="domain" description="HAMP" evidence="7">
    <location>
        <begin position="214"/>
        <end position="269"/>
    </location>
</feature>
<dbReference type="CDD" id="cd06225">
    <property type="entry name" value="HAMP"/>
    <property type="match status" value="1"/>
</dbReference>
<dbReference type="SMART" id="SM00283">
    <property type="entry name" value="MA"/>
    <property type="match status" value="1"/>
</dbReference>
<dbReference type="InterPro" id="IPR004089">
    <property type="entry name" value="MCPsignal_dom"/>
</dbReference>
<keyword evidence="5" id="KW-0472">Membrane</keyword>
<feature type="domain" description="Methyl-accepting transducer" evidence="6">
    <location>
        <begin position="281"/>
        <end position="525"/>
    </location>
</feature>
<keyword evidence="5" id="KW-1133">Transmembrane helix</keyword>
<sequence length="575" mass="64584">MKVSINDYKVKTKIFILWVCMAIFIFLIGIVGYSNIKKMGAKMDELYAKNLVSIQLLNENRTRARRIGMDTFNIMMSNGKKDIQEKLINDIDESNKIFNNNLKEYEATKLDKKEKELLGEIKDKWNDFQLKNQQIIDLESKNNLKNKEGEIQETNLLFEGFQEKLNELSEYNVNEAKRIDENNKKECKDAVRFFLISILISIVMGILIMKIISNSISKPISKLVKYLDILAKGDFSKKLDSNLINRKDEVGVLVNSIGIMQKSVSEIISNVLNETELGEKISKDVERNIDELNKNIEDTSSTTQELSAGMEETAAASEEMSASSVEIQQNIQGIAKTMQDVKEKAIKIKEKADKVKLSGEESKGHALKIYKENQEKLEKAIEKSKNVEKINVLLEAILAITKQTNLLSLNAAIEAARAGEAGKGFAVVADEVRKLAEESNNTANEIKVIVKDVIESVDNLSNNSKNILQFIDENVFEDYDSFINTGEMYSNDTSEFYNMAENLNEVTDELNSSVKNVMEAINSVAVASNEGAEGATNIAQKSSEVMEKSNYVLDKTEELKGSLEKLSKLVSSFSV</sequence>
<reference evidence="8 9" key="1">
    <citation type="submission" date="2023-07" db="EMBL/GenBank/DDBJ databases">
        <title>Genomic Encyclopedia of Type Strains, Phase IV (KMG-IV): sequencing the most valuable type-strain genomes for metagenomic binning, comparative biology and taxonomic classification.</title>
        <authorList>
            <person name="Goeker M."/>
        </authorList>
    </citation>
    <scope>NUCLEOTIDE SEQUENCE [LARGE SCALE GENOMIC DNA]</scope>
    <source>
        <strain evidence="8 9">DSM 1400</strain>
    </source>
</reference>
<dbReference type="InterPro" id="IPR024478">
    <property type="entry name" value="HlyB_4HB_MCP"/>
</dbReference>
<protein>
    <submittedName>
        <fullName evidence="8">Methyl-accepting chemotaxis protein</fullName>
    </submittedName>
</protein>
<dbReference type="Proteomes" id="UP001224418">
    <property type="component" value="Unassembled WGS sequence"/>
</dbReference>
<dbReference type="PANTHER" id="PTHR43531:SF11">
    <property type="entry name" value="METHYL-ACCEPTING CHEMOTAXIS PROTEIN 3"/>
    <property type="match status" value="1"/>
</dbReference>
<dbReference type="Gene3D" id="1.10.287.950">
    <property type="entry name" value="Methyl-accepting chemotaxis protein"/>
    <property type="match status" value="1"/>
</dbReference>
<evidence type="ECO:0000256" key="3">
    <source>
        <dbReference type="PROSITE-ProRule" id="PRU00284"/>
    </source>
</evidence>